<dbReference type="Proteomes" id="UP000675284">
    <property type="component" value="Unassembled WGS sequence"/>
</dbReference>
<protein>
    <submittedName>
        <fullName evidence="1">Atypical membrane-integrating protein (Mistic protein)</fullName>
    </submittedName>
</protein>
<keyword evidence="2" id="KW-1185">Reference proteome</keyword>
<dbReference type="Gene3D" id="1.10.220.90">
    <property type="entry name" value="Mistic"/>
    <property type="match status" value="1"/>
</dbReference>
<comment type="caution">
    <text evidence="1">The sequence shown here is derived from an EMBL/GenBank/DDBJ whole genome shotgun (WGS) entry which is preliminary data.</text>
</comment>
<dbReference type="Pfam" id="PF11458">
    <property type="entry name" value="Mistic"/>
    <property type="match status" value="1"/>
</dbReference>
<evidence type="ECO:0000313" key="2">
    <source>
        <dbReference type="Proteomes" id="UP000675284"/>
    </source>
</evidence>
<name>A0A941DSS1_9BACI</name>
<dbReference type="InterPro" id="IPR021078">
    <property type="entry name" value="Membrane-integrating_Mistic"/>
</dbReference>
<dbReference type="RefSeq" id="WP_051388336.1">
    <property type="nucleotide sequence ID" value="NZ_BAAACY010000075.1"/>
</dbReference>
<gene>
    <name evidence="1" type="ORF">KCX74_07770</name>
</gene>
<dbReference type="InterPro" id="IPR038193">
    <property type="entry name" value="Mistic_sf"/>
</dbReference>
<dbReference type="EMBL" id="JAGSOT010000018">
    <property type="protein sequence ID" value="MBR7795940.1"/>
    <property type="molecule type" value="Genomic_DNA"/>
</dbReference>
<accession>A0A941DSS1</accession>
<dbReference type="AlphaFoldDB" id="A0A941DSS1"/>
<evidence type="ECO:0000313" key="1">
    <source>
        <dbReference type="EMBL" id="MBR7795940.1"/>
    </source>
</evidence>
<sequence length="87" mass="10008">MKANDMESKRFDKALDEFIDLFNNLEADTPIIQFGQDVIKNIELAKQKYGDEAIDEKINAVVREMLSWLDLEADAKAEENAKKDDED</sequence>
<proteinExistence type="predicted"/>
<reference evidence="1" key="1">
    <citation type="submission" date="2021-04" db="EMBL/GenBank/DDBJ databases">
        <title>Isolation and polyphasic classification of algal microorganism.</title>
        <authorList>
            <person name="Wang S."/>
        </authorList>
    </citation>
    <scope>NUCLEOTIDE SEQUENCE</scope>
    <source>
        <strain evidence="1">720a</strain>
    </source>
</reference>
<organism evidence="1 2">
    <name type="scientific">Virgibacillus salarius</name>
    <dbReference type="NCBI Taxonomy" id="447199"/>
    <lineage>
        <taxon>Bacteria</taxon>
        <taxon>Bacillati</taxon>
        <taxon>Bacillota</taxon>
        <taxon>Bacilli</taxon>
        <taxon>Bacillales</taxon>
        <taxon>Bacillaceae</taxon>
        <taxon>Virgibacillus</taxon>
    </lineage>
</organism>